<dbReference type="Proteomes" id="UP001189122">
    <property type="component" value="Unassembled WGS sequence"/>
</dbReference>
<evidence type="ECO:0000313" key="2">
    <source>
        <dbReference type="Proteomes" id="UP001189122"/>
    </source>
</evidence>
<accession>A0A7I8IX37</accession>
<dbReference type="AlphaFoldDB" id="A0A7I8IX37"/>
<protein>
    <submittedName>
        <fullName evidence="1">Uncharacterized protein</fullName>
    </submittedName>
</protein>
<keyword evidence="2" id="KW-1185">Reference proteome</keyword>
<dbReference type="EMBL" id="CACRZD030000006">
    <property type="protein sequence ID" value="CAA6661550.1"/>
    <property type="molecule type" value="Genomic_DNA"/>
</dbReference>
<evidence type="ECO:0000313" key="1">
    <source>
        <dbReference type="EMBL" id="CAA2621871.1"/>
    </source>
</evidence>
<dbReference type="EMBL" id="LR743593">
    <property type="protein sequence ID" value="CAA2621871.1"/>
    <property type="molecule type" value="Genomic_DNA"/>
</dbReference>
<gene>
    <name evidence="1" type="ORF">SI7747_06007945</name>
</gene>
<proteinExistence type="predicted"/>
<sequence>MHRVKCTELDSVLNYVHEFHDITVLILFNLSIT</sequence>
<name>A0A7I8IX37_SPIIN</name>
<reference evidence="1 2" key="1">
    <citation type="submission" date="2019-12" db="EMBL/GenBank/DDBJ databases">
        <authorList>
            <person name="Scholz U."/>
            <person name="Mascher M."/>
            <person name="Fiebig A."/>
        </authorList>
    </citation>
    <scope>NUCLEOTIDE SEQUENCE</scope>
</reference>
<organism evidence="1">
    <name type="scientific">Spirodela intermedia</name>
    <name type="common">Intermediate duckweed</name>
    <dbReference type="NCBI Taxonomy" id="51605"/>
    <lineage>
        <taxon>Eukaryota</taxon>
        <taxon>Viridiplantae</taxon>
        <taxon>Streptophyta</taxon>
        <taxon>Embryophyta</taxon>
        <taxon>Tracheophyta</taxon>
        <taxon>Spermatophyta</taxon>
        <taxon>Magnoliopsida</taxon>
        <taxon>Liliopsida</taxon>
        <taxon>Araceae</taxon>
        <taxon>Lemnoideae</taxon>
        <taxon>Spirodela</taxon>
    </lineage>
</organism>